<dbReference type="InterPro" id="IPR000157">
    <property type="entry name" value="TIR_dom"/>
</dbReference>
<evidence type="ECO:0000256" key="1">
    <source>
        <dbReference type="SAM" id="MobiDB-lite"/>
    </source>
</evidence>
<dbReference type="AlphaFoldDB" id="A0A450TFR2"/>
<evidence type="ECO:0000313" key="3">
    <source>
        <dbReference type="EMBL" id="VFJ65969.1"/>
    </source>
</evidence>
<dbReference type="GO" id="GO:0007165">
    <property type="term" value="P:signal transduction"/>
    <property type="evidence" value="ECO:0007669"/>
    <property type="project" value="InterPro"/>
</dbReference>
<reference evidence="3" key="1">
    <citation type="submission" date="2019-02" db="EMBL/GenBank/DDBJ databases">
        <authorList>
            <person name="Gruber-Vodicka R. H."/>
            <person name="Seah K. B. B."/>
        </authorList>
    </citation>
    <scope>NUCLEOTIDE SEQUENCE</scope>
    <source>
        <strain evidence="3">BECK_BZ106</strain>
    </source>
</reference>
<feature type="compositionally biased region" description="Polar residues" evidence="1">
    <location>
        <begin position="109"/>
        <end position="119"/>
    </location>
</feature>
<dbReference type="Gene3D" id="3.40.50.10140">
    <property type="entry name" value="Toll/interleukin-1 receptor homology (TIR) domain"/>
    <property type="match status" value="1"/>
</dbReference>
<sequence>MPSKTPGPIRLFISYSRRDLEPARTLAEDLGSNEDFEVKIDFRDLPFGEKFKPELSDLIRDCDTVLWLLTPDSVRSWWCQWELGEVARMHKRLVPVKLRDVDRKACRSYSPTSMSSPRKASTMPRGTFPPWSRS</sequence>
<dbReference type="Pfam" id="PF13676">
    <property type="entry name" value="TIR_2"/>
    <property type="match status" value="1"/>
</dbReference>
<feature type="region of interest" description="Disordered" evidence="1">
    <location>
        <begin position="105"/>
        <end position="134"/>
    </location>
</feature>
<dbReference type="PROSITE" id="PS50104">
    <property type="entry name" value="TIR"/>
    <property type="match status" value="1"/>
</dbReference>
<organism evidence="3">
    <name type="scientific">Candidatus Kentrum sp. FW</name>
    <dbReference type="NCBI Taxonomy" id="2126338"/>
    <lineage>
        <taxon>Bacteria</taxon>
        <taxon>Pseudomonadati</taxon>
        <taxon>Pseudomonadota</taxon>
        <taxon>Gammaproteobacteria</taxon>
        <taxon>Candidatus Kentrum</taxon>
    </lineage>
</organism>
<proteinExistence type="predicted"/>
<evidence type="ECO:0000259" key="2">
    <source>
        <dbReference type="PROSITE" id="PS50104"/>
    </source>
</evidence>
<dbReference type="SUPFAM" id="SSF52200">
    <property type="entry name" value="Toll/Interleukin receptor TIR domain"/>
    <property type="match status" value="1"/>
</dbReference>
<accession>A0A450TFR2</accession>
<dbReference type="InterPro" id="IPR035897">
    <property type="entry name" value="Toll_tir_struct_dom_sf"/>
</dbReference>
<gene>
    <name evidence="3" type="ORF">BECKFW1821B_GA0114236_11095</name>
</gene>
<dbReference type="EMBL" id="CAADFD010000109">
    <property type="protein sequence ID" value="VFJ65969.1"/>
    <property type="molecule type" value="Genomic_DNA"/>
</dbReference>
<name>A0A450TFR2_9GAMM</name>
<protein>
    <submittedName>
        <fullName evidence="3">TIR domain-containing protein</fullName>
    </submittedName>
</protein>
<feature type="domain" description="TIR" evidence="2">
    <location>
        <begin position="7"/>
        <end position="134"/>
    </location>
</feature>